<name>A0ABV7AED7_9RHOB</name>
<sequence>MTDAAPDPVATLLDLLDIEPLEINLFRGRGSGGETSKRIFGGQVIAQALAAAYHTVDDRACHSLHAYFIRPGDPSIPVIYEVDRARDGGSFTTRRVVAIQHGRQIFNLAASFHVEEESPVHQHGMPPGMPDPDSLPSRAESRAALAERLRDIAPDKLRADFLRPSPVEIREVVPYDMAEPKPAPDGHAVWFRLARPAGGAAWLQQCLLAYASDMYLLGSSLRPLGESWLTGQVMTASLDHALWFHRPVNFDDWHLYVMDAPFTGGARGFNRGTIFSRDGLLVASVAQEGLVRPITPR</sequence>
<dbReference type="CDD" id="cd03445">
    <property type="entry name" value="Thioesterase_II_repeat2"/>
    <property type="match status" value="1"/>
</dbReference>
<dbReference type="Pfam" id="PF02551">
    <property type="entry name" value="Acyl_CoA_thio"/>
    <property type="match status" value="1"/>
</dbReference>
<keyword evidence="2" id="KW-0378">Hydrolase</keyword>
<dbReference type="EMBL" id="JBHRSK010000004">
    <property type="protein sequence ID" value="MFC2967286.1"/>
    <property type="molecule type" value="Genomic_DNA"/>
</dbReference>
<feature type="domain" description="Acyl-CoA thioesterase 2 C-terminal" evidence="3">
    <location>
        <begin position="188"/>
        <end position="290"/>
    </location>
</feature>
<dbReference type="Proteomes" id="UP001595443">
    <property type="component" value="Unassembled WGS sequence"/>
</dbReference>
<proteinExistence type="inferred from homology"/>
<dbReference type="InterPro" id="IPR025652">
    <property type="entry name" value="TesB_C"/>
</dbReference>
<evidence type="ECO:0000313" key="5">
    <source>
        <dbReference type="EMBL" id="MFC2967286.1"/>
    </source>
</evidence>
<dbReference type="Gene3D" id="2.40.160.210">
    <property type="entry name" value="Acyl-CoA thioesterase, double hotdog domain"/>
    <property type="match status" value="1"/>
</dbReference>
<feature type="domain" description="Acyl-CoA thioesterase-like N-terminal HotDog" evidence="4">
    <location>
        <begin position="38"/>
        <end position="113"/>
    </location>
</feature>
<dbReference type="InterPro" id="IPR042171">
    <property type="entry name" value="Acyl-CoA_hotdog"/>
</dbReference>
<comment type="similarity">
    <text evidence="1">Belongs to the C/M/P thioester hydrolase family.</text>
</comment>
<keyword evidence="6" id="KW-1185">Reference proteome</keyword>
<gene>
    <name evidence="5" type="ORF">ACFOES_04195</name>
</gene>
<dbReference type="PANTHER" id="PTHR11066:SF34">
    <property type="entry name" value="ACYL-COENZYME A THIOESTERASE 8"/>
    <property type="match status" value="1"/>
</dbReference>
<dbReference type="Pfam" id="PF13622">
    <property type="entry name" value="4HBT_3"/>
    <property type="match status" value="1"/>
</dbReference>
<dbReference type="SUPFAM" id="SSF54637">
    <property type="entry name" value="Thioesterase/thiol ester dehydrase-isomerase"/>
    <property type="match status" value="2"/>
</dbReference>
<evidence type="ECO:0000259" key="4">
    <source>
        <dbReference type="Pfam" id="PF13622"/>
    </source>
</evidence>
<evidence type="ECO:0000259" key="3">
    <source>
        <dbReference type="Pfam" id="PF02551"/>
    </source>
</evidence>
<reference evidence="6" key="1">
    <citation type="journal article" date="2019" name="Int. J. Syst. Evol. Microbiol.">
        <title>The Global Catalogue of Microorganisms (GCM) 10K type strain sequencing project: providing services to taxonomists for standard genome sequencing and annotation.</title>
        <authorList>
            <consortium name="The Broad Institute Genomics Platform"/>
            <consortium name="The Broad Institute Genome Sequencing Center for Infectious Disease"/>
            <person name="Wu L."/>
            <person name="Ma J."/>
        </authorList>
    </citation>
    <scope>NUCLEOTIDE SEQUENCE [LARGE SCALE GENOMIC DNA]</scope>
    <source>
        <strain evidence="6">KCTC 62192</strain>
    </source>
</reference>
<dbReference type="InterPro" id="IPR003703">
    <property type="entry name" value="Acyl_CoA_thio"/>
</dbReference>
<accession>A0ABV7AED7</accession>
<comment type="caution">
    <text evidence="5">The sequence shown here is derived from an EMBL/GenBank/DDBJ whole genome shotgun (WGS) entry which is preliminary data.</text>
</comment>
<dbReference type="RefSeq" id="WP_377831923.1">
    <property type="nucleotide sequence ID" value="NZ_JBHRSK010000004.1"/>
</dbReference>
<evidence type="ECO:0000256" key="1">
    <source>
        <dbReference type="ARBA" id="ARBA00006538"/>
    </source>
</evidence>
<dbReference type="InterPro" id="IPR029069">
    <property type="entry name" value="HotDog_dom_sf"/>
</dbReference>
<evidence type="ECO:0000313" key="6">
    <source>
        <dbReference type="Proteomes" id="UP001595443"/>
    </source>
</evidence>
<dbReference type="PANTHER" id="PTHR11066">
    <property type="entry name" value="ACYL-COA THIOESTERASE"/>
    <property type="match status" value="1"/>
</dbReference>
<evidence type="ECO:0000256" key="2">
    <source>
        <dbReference type="ARBA" id="ARBA00022801"/>
    </source>
</evidence>
<protein>
    <submittedName>
        <fullName evidence="5">Acyl-CoA thioesterase</fullName>
    </submittedName>
</protein>
<dbReference type="CDD" id="cd03444">
    <property type="entry name" value="Thioesterase_II_repeat1"/>
    <property type="match status" value="1"/>
</dbReference>
<organism evidence="5 6">
    <name type="scientific">Acidimangrovimonas pyrenivorans</name>
    <dbReference type="NCBI Taxonomy" id="2030798"/>
    <lineage>
        <taxon>Bacteria</taxon>
        <taxon>Pseudomonadati</taxon>
        <taxon>Pseudomonadota</taxon>
        <taxon>Alphaproteobacteria</taxon>
        <taxon>Rhodobacterales</taxon>
        <taxon>Paracoccaceae</taxon>
        <taxon>Acidimangrovimonas</taxon>
    </lineage>
</organism>
<dbReference type="InterPro" id="IPR049449">
    <property type="entry name" value="TesB_ACOT8-like_N"/>
</dbReference>